<gene>
    <name evidence="1" type="ORF">L873DRAFT_1787457</name>
</gene>
<dbReference type="EMBL" id="ML120366">
    <property type="protein sequence ID" value="RPB02748.1"/>
    <property type="molecule type" value="Genomic_DNA"/>
</dbReference>
<protein>
    <submittedName>
        <fullName evidence="1">Uncharacterized protein</fullName>
    </submittedName>
</protein>
<evidence type="ECO:0000313" key="2">
    <source>
        <dbReference type="Proteomes" id="UP000276215"/>
    </source>
</evidence>
<keyword evidence="2" id="KW-1185">Reference proteome</keyword>
<dbReference type="AlphaFoldDB" id="A0A3N4JZR7"/>
<dbReference type="Proteomes" id="UP000276215">
    <property type="component" value="Unassembled WGS sequence"/>
</dbReference>
<evidence type="ECO:0000313" key="1">
    <source>
        <dbReference type="EMBL" id="RPB02748.1"/>
    </source>
</evidence>
<accession>A0A3N4JZR7</accession>
<proteinExistence type="predicted"/>
<reference evidence="1 2" key="1">
    <citation type="journal article" date="2018" name="Nat. Ecol. Evol.">
        <title>Pezizomycetes genomes reveal the molecular basis of ectomycorrhizal truffle lifestyle.</title>
        <authorList>
            <person name="Murat C."/>
            <person name="Payen T."/>
            <person name="Noel B."/>
            <person name="Kuo A."/>
            <person name="Morin E."/>
            <person name="Chen J."/>
            <person name="Kohler A."/>
            <person name="Krizsan K."/>
            <person name="Balestrini R."/>
            <person name="Da Silva C."/>
            <person name="Montanini B."/>
            <person name="Hainaut M."/>
            <person name="Levati E."/>
            <person name="Barry K.W."/>
            <person name="Belfiori B."/>
            <person name="Cichocki N."/>
            <person name="Clum A."/>
            <person name="Dockter R.B."/>
            <person name="Fauchery L."/>
            <person name="Guy J."/>
            <person name="Iotti M."/>
            <person name="Le Tacon F."/>
            <person name="Lindquist E.A."/>
            <person name="Lipzen A."/>
            <person name="Malagnac F."/>
            <person name="Mello A."/>
            <person name="Molinier V."/>
            <person name="Miyauchi S."/>
            <person name="Poulain J."/>
            <person name="Riccioni C."/>
            <person name="Rubini A."/>
            <person name="Sitrit Y."/>
            <person name="Splivallo R."/>
            <person name="Traeger S."/>
            <person name="Wang M."/>
            <person name="Zifcakova L."/>
            <person name="Wipf D."/>
            <person name="Zambonelli A."/>
            <person name="Paolocci F."/>
            <person name="Nowrousian M."/>
            <person name="Ottonello S."/>
            <person name="Baldrian P."/>
            <person name="Spatafora J.W."/>
            <person name="Henrissat B."/>
            <person name="Nagy L.G."/>
            <person name="Aury J.M."/>
            <person name="Wincker P."/>
            <person name="Grigoriev I.V."/>
            <person name="Bonfante P."/>
            <person name="Martin F.M."/>
        </authorList>
    </citation>
    <scope>NUCLEOTIDE SEQUENCE [LARGE SCALE GENOMIC DNA]</scope>
    <source>
        <strain evidence="1 2">120613-1</strain>
    </source>
</reference>
<name>A0A3N4JZR7_9PEZI</name>
<organism evidence="1 2">
    <name type="scientific">Choiromyces venosus 120613-1</name>
    <dbReference type="NCBI Taxonomy" id="1336337"/>
    <lineage>
        <taxon>Eukaryota</taxon>
        <taxon>Fungi</taxon>
        <taxon>Dikarya</taxon>
        <taxon>Ascomycota</taxon>
        <taxon>Pezizomycotina</taxon>
        <taxon>Pezizomycetes</taxon>
        <taxon>Pezizales</taxon>
        <taxon>Tuberaceae</taxon>
        <taxon>Choiromyces</taxon>
    </lineage>
</organism>
<sequence>MRGYGITKTVSELTMNDSKMVDQTPKLKFEDNLDSLDGVCDVAARGPECTIELPYARSPRILYKRKYFQELEKQQSPNNSYEFLDGWRRSVDGWNGLKHDALGIPISQPISLHAPTSGFSCQEAERVEENNSVFAWIEAVVITGRHLSETKTTTSPMTDDLIDLSTTNLLLPGALQDFYL</sequence>